<dbReference type="Proteomes" id="UP001148838">
    <property type="component" value="Unassembled WGS sequence"/>
</dbReference>
<keyword evidence="2" id="KW-1185">Reference proteome</keyword>
<proteinExistence type="predicted"/>
<organism evidence="1 2">
    <name type="scientific">Periplaneta americana</name>
    <name type="common">American cockroach</name>
    <name type="synonym">Blatta americana</name>
    <dbReference type="NCBI Taxonomy" id="6978"/>
    <lineage>
        <taxon>Eukaryota</taxon>
        <taxon>Metazoa</taxon>
        <taxon>Ecdysozoa</taxon>
        <taxon>Arthropoda</taxon>
        <taxon>Hexapoda</taxon>
        <taxon>Insecta</taxon>
        <taxon>Pterygota</taxon>
        <taxon>Neoptera</taxon>
        <taxon>Polyneoptera</taxon>
        <taxon>Dictyoptera</taxon>
        <taxon>Blattodea</taxon>
        <taxon>Blattoidea</taxon>
        <taxon>Blattidae</taxon>
        <taxon>Blattinae</taxon>
        <taxon>Periplaneta</taxon>
    </lineage>
</organism>
<comment type="caution">
    <text evidence="1">The sequence shown here is derived from an EMBL/GenBank/DDBJ whole genome shotgun (WGS) entry which is preliminary data.</text>
</comment>
<accession>A0ABQ8TAA8</accession>
<evidence type="ECO:0000313" key="2">
    <source>
        <dbReference type="Proteomes" id="UP001148838"/>
    </source>
</evidence>
<sequence length="137" mass="14758">MAGLCEGGNEPPCSLKASKDGRGAPKQSSCGAHCLSCSKMFPLTFGVACGTSMMAQPLISLFKFESIYVAHSVNFGLAEVGPLHGLLVLLILPHSSFCVWSLVYETPIVSEEDLVARILVAADHPITYNINMEYFYV</sequence>
<gene>
    <name evidence="1" type="ORF">ANN_04333</name>
</gene>
<protein>
    <submittedName>
        <fullName evidence="1">Uncharacterized protein</fullName>
    </submittedName>
</protein>
<evidence type="ECO:0000313" key="1">
    <source>
        <dbReference type="EMBL" id="KAJ4442742.1"/>
    </source>
</evidence>
<name>A0ABQ8TAA8_PERAM</name>
<dbReference type="EMBL" id="JAJSOF020000013">
    <property type="protein sequence ID" value="KAJ4442742.1"/>
    <property type="molecule type" value="Genomic_DNA"/>
</dbReference>
<reference evidence="1 2" key="1">
    <citation type="journal article" date="2022" name="Allergy">
        <title>Genome assembly and annotation of Periplaneta americana reveal a comprehensive cockroach allergen profile.</title>
        <authorList>
            <person name="Wang L."/>
            <person name="Xiong Q."/>
            <person name="Saelim N."/>
            <person name="Wang L."/>
            <person name="Nong W."/>
            <person name="Wan A.T."/>
            <person name="Shi M."/>
            <person name="Liu X."/>
            <person name="Cao Q."/>
            <person name="Hui J.H.L."/>
            <person name="Sookrung N."/>
            <person name="Leung T.F."/>
            <person name="Tungtrongchitr A."/>
            <person name="Tsui S.K.W."/>
        </authorList>
    </citation>
    <scope>NUCLEOTIDE SEQUENCE [LARGE SCALE GENOMIC DNA]</scope>
    <source>
        <strain evidence="1">PWHHKU_190912</strain>
    </source>
</reference>